<feature type="compositionally biased region" description="Polar residues" evidence="1">
    <location>
        <begin position="132"/>
        <end position="155"/>
    </location>
</feature>
<dbReference type="OrthoDB" id="1595674at2759"/>
<dbReference type="Proteomes" id="UP000027138">
    <property type="component" value="Unassembled WGS sequence"/>
</dbReference>
<evidence type="ECO:0000313" key="3">
    <source>
        <dbReference type="Proteomes" id="UP000027138"/>
    </source>
</evidence>
<organism evidence="2 3">
    <name type="scientific">Jatropha curcas</name>
    <name type="common">Barbados nut</name>
    <dbReference type="NCBI Taxonomy" id="180498"/>
    <lineage>
        <taxon>Eukaryota</taxon>
        <taxon>Viridiplantae</taxon>
        <taxon>Streptophyta</taxon>
        <taxon>Embryophyta</taxon>
        <taxon>Tracheophyta</taxon>
        <taxon>Spermatophyta</taxon>
        <taxon>Magnoliopsida</taxon>
        <taxon>eudicotyledons</taxon>
        <taxon>Gunneridae</taxon>
        <taxon>Pentapetalae</taxon>
        <taxon>rosids</taxon>
        <taxon>fabids</taxon>
        <taxon>Malpighiales</taxon>
        <taxon>Euphorbiaceae</taxon>
        <taxon>Crotonoideae</taxon>
        <taxon>Jatropheae</taxon>
        <taxon>Jatropha</taxon>
    </lineage>
</organism>
<reference evidence="2 3" key="1">
    <citation type="journal article" date="2014" name="PLoS ONE">
        <title>Global Analysis of Gene Expression Profiles in Physic Nut (Jatropha curcas L.) Seedlings Exposed to Salt Stress.</title>
        <authorList>
            <person name="Zhang L."/>
            <person name="Zhang C."/>
            <person name="Wu P."/>
            <person name="Chen Y."/>
            <person name="Li M."/>
            <person name="Jiang H."/>
            <person name="Wu G."/>
        </authorList>
    </citation>
    <scope>NUCLEOTIDE SEQUENCE [LARGE SCALE GENOMIC DNA]</scope>
    <source>
        <strain evidence="3">cv. GZQX0401</strain>
        <tissue evidence="2">Young leaves</tissue>
    </source>
</reference>
<evidence type="ECO:0000313" key="2">
    <source>
        <dbReference type="EMBL" id="KDP35106.1"/>
    </source>
</evidence>
<feature type="compositionally biased region" description="Polar residues" evidence="1">
    <location>
        <begin position="445"/>
        <end position="455"/>
    </location>
</feature>
<sequence length="881" mass="95306">MDPHNSKANGKVNGFRHFYSSEQLDHLTKVESLSDSYRVLADGDTGLDKQKHGSISDPEISSCESAQSTEIENNCLKHDRMSSTHCTKENADELTVLSSVVSPSRSSEPKKKNFAQGTCKVVLGSENPDDGSASSPTGIDSTHNISMKSDVSSEGRQALGKETNEPAGGRMNRCWLASEEDGLKTVMAAACSSKQLKTESSSSNSIRTNLPASSNDSCQEISVDAKSCERSKHSSIDVCTCTGLNCCMEKPAVKSSLLGMTLQISCKDGLNVTAFSPGKQDQTCDFSEIVGNVETRVCDKLVEIIGDENPVVLEKSNLQKSISPEEEDTEFAKPKHCCELNGSIAVVQKDAGDAEHEAGIYKEASGSCCSSIQEKSGETVHLSSVDSIVSKCLTESGSKIQYGNKRDRYHSVASTKGEVKKLCLEVKEPSEYRDNTKKHKANDGTHGQASSPLTTKSEDMRVINQQQANYFSGIDLNENIFANEMDYNKQSIKEEPFRAEFVSKPTPVIAKSGMPICLPKLHIQLDGSAGGWRGPAATSAFRPTPFSDSINRVKASSPQDSHNHSKSSQVTGIDLNIVAEGGDGDIELLSEKCSQPGSSVEIGSLRVGKFNIDLNYSSEIDENSRQPFPPATLSRNYSKDFDLNNSPTSLDTCSDSHLLALRDGASGDRVVTFLGNARQLESNNVGLPYQADLSPIQSFSYGQTKPFLMAAAPSIFPSIEQMQNAVSLQQRPTYASYPPPPHLPPQTFICNNAFFIDPNNRLSTNVYPRSPIPAFVSHILGSSAPSAFSGASYLMHCPDGPSSNDIALLRPSFDQSGGISSSESASWGDNRKQLFIPVNNGTENQIRALHQLALSAAPIKREPDGGWESHQLGFKQMTSWR</sequence>
<gene>
    <name evidence="2" type="ORF">JCGZ_10948</name>
</gene>
<dbReference type="AlphaFoldDB" id="A0A067KFU9"/>
<accession>A0A067KFU9</accession>
<name>A0A067KFU9_JATCU</name>
<dbReference type="PANTHER" id="PTHR47292:SF3">
    <property type="entry name" value="PROTEIN WAVE"/>
    <property type="match status" value="1"/>
</dbReference>
<feature type="region of interest" description="Disordered" evidence="1">
    <location>
        <begin position="122"/>
        <end position="166"/>
    </location>
</feature>
<keyword evidence="3" id="KW-1185">Reference proteome</keyword>
<dbReference type="PANTHER" id="PTHR47292">
    <property type="entry name" value="TRANSCRIPTION ELONGATION FACTOR (TFIIS) FAMILY PROTEIN-RELATED"/>
    <property type="match status" value="1"/>
</dbReference>
<feature type="compositionally biased region" description="Polar residues" evidence="1">
    <location>
        <begin position="546"/>
        <end position="571"/>
    </location>
</feature>
<dbReference type="EMBL" id="KK914493">
    <property type="protein sequence ID" value="KDP35106.1"/>
    <property type="molecule type" value="Genomic_DNA"/>
</dbReference>
<feature type="region of interest" description="Disordered" evidence="1">
    <location>
        <begin position="430"/>
        <end position="458"/>
    </location>
</feature>
<proteinExistence type="predicted"/>
<dbReference type="KEGG" id="jcu:105636745"/>
<feature type="region of interest" description="Disordered" evidence="1">
    <location>
        <begin position="541"/>
        <end position="573"/>
    </location>
</feature>
<protein>
    <submittedName>
        <fullName evidence="2">Uncharacterized protein</fullName>
    </submittedName>
</protein>
<evidence type="ECO:0000256" key="1">
    <source>
        <dbReference type="SAM" id="MobiDB-lite"/>
    </source>
</evidence>